<sequence>MAGVNGNGSKVAIGILPGAGTVILRQRIWASRQGSPNRVEEKQGRNQASKTRCERELGLGRIRVMLRK</sequence>
<evidence type="ECO:0000313" key="2">
    <source>
        <dbReference type="EMBL" id="KAJ1089076.1"/>
    </source>
</evidence>
<reference evidence="2" key="1">
    <citation type="journal article" date="2022" name="bioRxiv">
        <title>Sequencing and chromosome-scale assembly of the giantPleurodeles waltlgenome.</title>
        <authorList>
            <person name="Brown T."/>
            <person name="Elewa A."/>
            <person name="Iarovenko S."/>
            <person name="Subramanian E."/>
            <person name="Araus A.J."/>
            <person name="Petzold A."/>
            <person name="Susuki M."/>
            <person name="Suzuki K.-i.T."/>
            <person name="Hayashi T."/>
            <person name="Toyoda A."/>
            <person name="Oliveira C."/>
            <person name="Osipova E."/>
            <person name="Leigh N.D."/>
            <person name="Simon A."/>
            <person name="Yun M.H."/>
        </authorList>
    </citation>
    <scope>NUCLEOTIDE SEQUENCE</scope>
    <source>
        <strain evidence="2">20211129_DDA</strain>
        <tissue evidence="2">Liver</tissue>
    </source>
</reference>
<protein>
    <submittedName>
        <fullName evidence="2">Uncharacterized protein</fullName>
    </submittedName>
</protein>
<proteinExistence type="predicted"/>
<evidence type="ECO:0000256" key="1">
    <source>
        <dbReference type="SAM" id="MobiDB-lite"/>
    </source>
</evidence>
<gene>
    <name evidence="2" type="ORF">NDU88_002229</name>
</gene>
<comment type="caution">
    <text evidence="2">The sequence shown here is derived from an EMBL/GenBank/DDBJ whole genome shotgun (WGS) entry which is preliminary data.</text>
</comment>
<dbReference type="AlphaFoldDB" id="A0AAV7LBR0"/>
<dbReference type="EMBL" id="JANPWB010000015">
    <property type="protein sequence ID" value="KAJ1089076.1"/>
    <property type="molecule type" value="Genomic_DNA"/>
</dbReference>
<evidence type="ECO:0000313" key="3">
    <source>
        <dbReference type="Proteomes" id="UP001066276"/>
    </source>
</evidence>
<keyword evidence="3" id="KW-1185">Reference proteome</keyword>
<dbReference type="Proteomes" id="UP001066276">
    <property type="component" value="Chromosome 11"/>
</dbReference>
<feature type="region of interest" description="Disordered" evidence="1">
    <location>
        <begin position="33"/>
        <end position="52"/>
    </location>
</feature>
<name>A0AAV7LBR0_PLEWA</name>
<accession>A0AAV7LBR0</accession>
<organism evidence="2 3">
    <name type="scientific">Pleurodeles waltl</name>
    <name type="common">Iberian ribbed newt</name>
    <dbReference type="NCBI Taxonomy" id="8319"/>
    <lineage>
        <taxon>Eukaryota</taxon>
        <taxon>Metazoa</taxon>
        <taxon>Chordata</taxon>
        <taxon>Craniata</taxon>
        <taxon>Vertebrata</taxon>
        <taxon>Euteleostomi</taxon>
        <taxon>Amphibia</taxon>
        <taxon>Batrachia</taxon>
        <taxon>Caudata</taxon>
        <taxon>Salamandroidea</taxon>
        <taxon>Salamandridae</taxon>
        <taxon>Pleurodelinae</taxon>
        <taxon>Pleurodeles</taxon>
    </lineage>
</organism>